<evidence type="ECO:0000256" key="2">
    <source>
        <dbReference type="ARBA" id="ARBA00022676"/>
    </source>
</evidence>
<keyword evidence="3" id="KW-0808">Transferase</keyword>
<evidence type="ECO:0000313" key="7">
    <source>
        <dbReference type="EMBL" id="MBD0415996.1"/>
    </source>
</evidence>
<dbReference type="CDD" id="cd04186">
    <property type="entry name" value="GT_2_like_c"/>
    <property type="match status" value="1"/>
</dbReference>
<feature type="domain" description="Glycosyl transferase family 1" evidence="4">
    <location>
        <begin position="1904"/>
        <end position="1966"/>
    </location>
</feature>
<sequence>MKNVDRERGVIEASGLFDRNWYLAQYPDVAALGMDPLEHFLTFGALLRRNPNPGFNTRQYLETNPDIARTGINPLFHFLSLGEKAGQKPVAVNGSAPAEKPIIVAFQEPKKDIASQHKSHVANGVAEGAIAASFSKLSNLDDHKLIVRAGLFDPEWYRSEYPDVARGGGDPVRHFLRHGAREGRDPGPAFNTKWYLSRYRDEMIHDNPLINYLRHGYQNGHDPYPSVDFDVWWRAFRQPLRDRALSGSRLQADGYANLSGVNERLRQATEMPAIIVPVYNAAEETDACIQSILRNTRLNYRLIVVDDCSPDASVQTTLAKYRGIDQVEIHRNEKNLGFSGTINRGIELAGRSDVVFLNSDTLVTPNWLDKLRFAAYSTEKTGTVTAVSNNAGAFSVPQSGTNEMPAHLSLDDYARAIAQTSLRLYPTAPTGNGFCLYVRRDCIDEVGTLDAAAFPRGYGEENDFCMRAGRKGWRHIIDDATFIYHVRSASFGSEKDGLMQQGRSVVDARYPEYTSQVREFVRAEPLKLVRERVSETLKALESRQAAVKPRIMYVLSTKTGGTPQTNQDLMGAIDGRYETFVLRCNSSTIKLFLFQNGVYTEIERAMLGASIHAFPHTSREYDDIVSLWMTRYAIDLVHIRHIAWHGLGLVKEAKTLNIPVIFSFHDFYSVCPSVKLLENDNRYNAGKCSPSHAECKKELWDVRDFLALPEDGIDHWKAMFGEMLSQCDGFITTDSSAREIVLENYPNLADKPFEIIPHGRDFDKFSLLAAPLEPGEKLRILLPGNIDAPKGSEIVFALSAFARQHGFEFHIIGSAQGSLVQAGPGGETLEGVVLHGPYERDAFGMLVARIKPHIGAVLSIWPETFCHTLTELWSCGLPVIGFDIGAVGQRIKDSQAGWAIPEMTADAVLKTLDAIRSTPTMLIEAIGAVDRWQKGLGASRDCAAMAEDYAAAYADIEARNHAHIPGVAGASAGNISLDGRNVDIVQYDVDVVIPVYNALDFTKDCLASIQRHNDGLRVRSFVVNDGSDAETTQWLREFCADKPDFVLKEHEVNKGYTNAVNTGLMASTAEYVITLNSDTVVTNGWLAGMIRCMLSDERIGICGPLSNAATWQNVPHLYADDGSFAINDIPDGLNADEMAALVAQASARIYPRTPFVNGFCYMIRRSVVDAVGFMDPISFPIGYGEENDYCIRAADAGFQLAYADDAYVFHAKSKSFGHGKRKKLGRDGAAALRAKHGVERVEALIESVKVTDLMDSIRKRVVDALAVRKQQRQRLRNANDLSVLFLLPVRGGGGGVHSVVQEVMGMRRIGANAAVAVRNEDIEYYWSQYNDIADVRQLFLGFDGDDLADIAASYDVVVSTIFTSVVLLKKISDKNPEVLPAYYIQDYEPLFWKPTKPQWIQAKESYELVPQALCFAKTRWLTEKVFAEHNVEVRKVEPSIDHEVYKPSTEPRGDELIVSAMIRPRTPRRGAARTMRVLSRLHQRFGEKIKIHIFGCEEFDPIFEELERGFPYINHDIIKRQQVAEILGTSDVFLDLSDYQAFGRTGLEGMACGCVPVLPVVGGADEYAVDGYNSIVVDTKDEDAVFDRVCKLLDDPDALIECKQAAIRTAARYSVHLASVSELTVFHEALRLRAKSVRKGVRPKALIIPSGQKDGSPTGSAYVRLIHPYMQAGVRKQWDVSVGDSQTLPHETEASTIIVERDLPTLTADEISAWADRMRSQAKRIVYEIDDDLLNAEGLKSRGYNKDIGKLKERVTSLAKSADLITVSTQPLKERFDLLNKNVRVIPNYLNYQMWKLGEDTSPTKPKTSDVIKIGYIGTPSHSVDMHVVSDAISKIQAKYGKRVEVEVVGAFQTQTPFFGKRIGLPRNNNYAPFVDWLFKVVDWDIGITPLVDDDFNRCKSNLKFLEYAALRLPNIVSNVYTYRDVARNGVNSLVVNNSTAEWTAALTELIENSELREKLRQNAFEMVREKYSVRHHVDTYIDVLERAG</sequence>
<comment type="caution">
    <text evidence="7">The sequence shown here is derived from an EMBL/GenBank/DDBJ whole genome shotgun (WGS) entry which is preliminary data.</text>
</comment>
<dbReference type="Gene3D" id="3.40.50.11090">
    <property type="match status" value="1"/>
</dbReference>
<organism evidence="7 8">
    <name type="scientific">Oryzicola mucosus</name>
    <dbReference type="NCBI Taxonomy" id="2767425"/>
    <lineage>
        <taxon>Bacteria</taxon>
        <taxon>Pseudomonadati</taxon>
        <taxon>Pseudomonadota</taxon>
        <taxon>Alphaproteobacteria</taxon>
        <taxon>Hyphomicrobiales</taxon>
        <taxon>Phyllobacteriaceae</taxon>
        <taxon>Oryzicola</taxon>
    </lineage>
</organism>
<dbReference type="InterPro" id="IPR001173">
    <property type="entry name" value="Glyco_trans_2-like"/>
</dbReference>
<protein>
    <submittedName>
        <fullName evidence="7">Glycosyltransferase</fullName>
    </submittedName>
</protein>
<dbReference type="InterPro" id="IPR028098">
    <property type="entry name" value="Glyco_trans_4-like_N"/>
</dbReference>
<dbReference type="SUPFAM" id="SSF53756">
    <property type="entry name" value="UDP-Glycosyltransferase/glycogen phosphorylase"/>
    <property type="match status" value="3"/>
</dbReference>
<dbReference type="Gene3D" id="3.40.50.2000">
    <property type="entry name" value="Glycogen Phosphorylase B"/>
    <property type="match status" value="4"/>
</dbReference>
<proteinExistence type="inferred from homology"/>
<dbReference type="EMBL" id="JACVVX010000004">
    <property type="protein sequence ID" value="MBD0415996.1"/>
    <property type="molecule type" value="Genomic_DNA"/>
</dbReference>
<evidence type="ECO:0000259" key="4">
    <source>
        <dbReference type="Pfam" id="PF00534"/>
    </source>
</evidence>
<dbReference type="RefSeq" id="WP_188165412.1">
    <property type="nucleotide sequence ID" value="NZ_JACVVX010000004.1"/>
</dbReference>
<dbReference type="Gene3D" id="3.90.550.10">
    <property type="entry name" value="Spore Coat Polysaccharide Biosynthesis Protein SpsA, Chain A"/>
    <property type="match status" value="2"/>
</dbReference>
<dbReference type="Proteomes" id="UP000643405">
    <property type="component" value="Unassembled WGS sequence"/>
</dbReference>
<reference evidence="7" key="1">
    <citation type="submission" date="2020-09" db="EMBL/GenBank/DDBJ databases">
        <title>Genome seq and assembly of Tianweitania sp.</title>
        <authorList>
            <person name="Chhetri G."/>
        </authorList>
    </citation>
    <scope>NUCLEOTIDE SEQUENCE</scope>
    <source>
        <strain evidence="7">Rool2</strain>
    </source>
</reference>
<keyword evidence="8" id="KW-1185">Reference proteome</keyword>
<dbReference type="InterPro" id="IPR001296">
    <property type="entry name" value="Glyco_trans_1"/>
</dbReference>
<dbReference type="InterPro" id="IPR029044">
    <property type="entry name" value="Nucleotide-diphossugar_trans"/>
</dbReference>
<evidence type="ECO:0000259" key="6">
    <source>
        <dbReference type="Pfam" id="PF13439"/>
    </source>
</evidence>
<gene>
    <name evidence="7" type="ORF">ICI42_15165</name>
</gene>
<feature type="domain" description="Glycosyltransferase 2-like" evidence="5">
    <location>
        <begin position="991"/>
        <end position="1104"/>
    </location>
</feature>
<dbReference type="CDD" id="cd03801">
    <property type="entry name" value="GT4_PimA-like"/>
    <property type="match status" value="1"/>
</dbReference>
<evidence type="ECO:0000256" key="1">
    <source>
        <dbReference type="ARBA" id="ARBA00006739"/>
    </source>
</evidence>
<evidence type="ECO:0000256" key="3">
    <source>
        <dbReference type="ARBA" id="ARBA00022679"/>
    </source>
</evidence>
<keyword evidence="2" id="KW-0328">Glycosyltransferase</keyword>
<feature type="domain" description="Glycosyltransferase subfamily 4-like N-terminal" evidence="6">
    <location>
        <begin position="627"/>
        <end position="763"/>
    </location>
</feature>
<dbReference type="Pfam" id="PF13439">
    <property type="entry name" value="Glyco_transf_4"/>
    <property type="match status" value="1"/>
</dbReference>
<accession>A0A8J6PWD2</accession>
<dbReference type="PANTHER" id="PTHR43179:SF12">
    <property type="entry name" value="GALACTOFURANOSYLTRANSFERASE GLFT2"/>
    <property type="match status" value="1"/>
</dbReference>
<dbReference type="Pfam" id="PF00534">
    <property type="entry name" value="Glycos_transf_1"/>
    <property type="match status" value="2"/>
</dbReference>
<dbReference type="Pfam" id="PF00535">
    <property type="entry name" value="Glycos_transf_2"/>
    <property type="match status" value="2"/>
</dbReference>
<dbReference type="SUPFAM" id="SSF53448">
    <property type="entry name" value="Nucleotide-diphospho-sugar transferases"/>
    <property type="match status" value="2"/>
</dbReference>
<comment type="similarity">
    <text evidence="1">Belongs to the glycosyltransferase 2 family.</text>
</comment>
<evidence type="ECO:0000313" key="8">
    <source>
        <dbReference type="Proteomes" id="UP000643405"/>
    </source>
</evidence>
<evidence type="ECO:0000259" key="5">
    <source>
        <dbReference type="Pfam" id="PF00535"/>
    </source>
</evidence>
<feature type="domain" description="Glycosyl transferase family 1" evidence="4">
    <location>
        <begin position="1461"/>
        <end position="1606"/>
    </location>
</feature>
<name>A0A8J6PWD2_9HYPH</name>
<dbReference type="GO" id="GO:0016757">
    <property type="term" value="F:glycosyltransferase activity"/>
    <property type="evidence" value="ECO:0007669"/>
    <property type="project" value="UniProtKB-KW"/>
</dbReference>
<feature type="domain" description="Glycosyltransferase 2-like" evidence="5">
    <location>
        <begin position="274"/>
        <end position="391"/>
    </location>
</feature>
<dbReference type="PANTHER" id="PTHR43179">
    <property type="entry name" value="RHAMNOSYLTRANSFERASE WBBL"/>
    <property type="match status" value="1"/>
</dbReference>